<dbReference type="InterPro" id="IPR057264">
    <property type="entry name" value="Ribosomal_uL24_C"/>
</dbReference>
<evidence type="ECO:0000256" key="1">
    <source>
        <dbReference type="ARBA" id="ARBA00010618"/>
    </source>
</evidence>
<evidence type="ECO:0000313" key="8">
    <source>
        <dbReference type="EMBL" id="OGH69434.1"/>
    </source>
</evidence>
<evidence type="ECO:0000313" key="9">
    <source>
        <dbReference type="Proteomes" id="UP000177953"/>
    </source>
</evidence>
<dbReference type="GO" id="GO:1990904">
    <property type="term" value="C:ribonucleoprotein complex"/>
    <property type="evidence" value="ECO:0007669"/>
    <property type="project" value="UniProtKB-KW"/>
</dbReference>
<dbReference type="Pfam" id="PF00467">
    <property type="entry name" value="KOW"/>
    <property type="match status" value="1"/>
</dbReference>
<keyword evidence="5" id="KW-0699">rRNA-binding</keyword>
<dbReference type="InterPro" id="IPR005824">
    <property type="entry name" value="KOW"/>
</dbReference>
<dbReference type="InterPro" id="IPR003256">
    <property type="entry name" value="Ribosomal_uL24"/>
</dbReference>
<feature type="domain" description="KOW" evidence="7">
    <location>
        <begin position="2"/>
        <end position="29"/>
    </location>
</feature>
<dbReference type="EMBL" id="MFPU01000043">
    <property type="protein sequence ID" value="OGH69434.1"/>
    <property type="molecule type" value="Genomic_DNA"/>
</dbReference>
<dbReference type="InterPro" id="IPR008991">
    <property type="entry name" value="Translation_prot_SH3-like_sf"/>
</dbReference>
<gene>
    <name evidence="5" type="primary">rplX</name>
    <name evidence="8" type="ORF">A2754_01630</name>
</gene>
<dbReference type="SMART" id="SM00739">
    <property type="entry name" value="KOW"/>
    <property type="match status" value="1"/>
</dbReference>
<evidence type="ECO:0000256" key="5">
    <source>
        <dbReference type="HAMAP-Rule" id="MF_01326"/>
    </source>
</evidence>
<protein>
    <recommendedName>
        <fullName evidence="4 5">Large ribosomal subunit protein uL24</fullName>
    </recommendedName>
</protein>
<dbReference type="InterPro" id="IPR014722">
    <property type="entry name" value="Rib_uL2_dom2"/>
</dbReference>
<organism evidence="8 9">
    <name type="scientific">Candidatus Magasanikbacteria bacterium RIFCSPHIGHO2_01_FULL_47_8</name>
    <dbReference type="NCBI Taxonomy" id="1798673"/>
    <lineage>
        <taxon>Bacteria</taxon>
        <taxon>Candidatus Magasanikiibacteriota</taxon>
    </lineage>
</organism>
<comment type="function">
    <text evidence="5">One of the proteins that surrounds the polypeptide exit tunnel on the outside of the subunit.</text>
</comment>
<dbReference type="NCBIfam" id="TIGR01079">
    <property type="entry name" value="rplX_bact"/>
    <property type="match status" value="1"/>
</dbReference>
<dbReference type="AlphaFoldDB" id="A0A1F6MCT8"/>
<keyword evidence="2 5" id="KW-0689">Ribosomal protein</keyword>
<dbReference type="Gene3D" id="2.30.30.30">
    <property type="match status" value="1"/>
</dbReference>
<sequence>MKIKVNDKVKVLSGKDKGKTGKVIQVFAEEGKIVVEGVNKIKKHLRAKGQTDKGQVVELSSPMPMGKTMLLCPKCEKPIRVGYKTEAGKKNRYCRECGQIID</sequence>
<name>A0A1F6MCT8_9BACT</name>
<dbReference type="GO" id="GO:0006412">
    <property type="term" value="P:translation"/>
    <property type="evidence" value="ECO:0007669"/>
    <property type="project" value="UniProtKB-UniRule"/>
</dbReference>
<dbReference type="GO" id="GO:0003735">
    <property type="term" value="F:structural constituent of ribosome"/>
    <property type="evidence" value="ECO:0007669"/>
    <property type="project" value="InterPro"/>
</dbReference>
<dbReference type="GO" id="GO:0019843">
    <property type="term" value="F:rRNA binding"/>
    <property type="evidence" value="ECO:0007669"/>
    <property type="project" value="UniProtKB-UniRule"/>
</dbReference>
<keyword evidence="3 5" id="KW-0687">Ribonucleoprotein</keyword>
<evidence type="ECO:0000259" key="7">
    <source>
        <dbReference type="SMART" id="SM00739"/>
    </source>
</evidence>
<comment type="function">
    <text evidence="5">One of two assembly initiator proteins, it binds directly to the 5'-end of the 23S rRNA, where it nucleates assembly of the 50S subunit.</text>
</comment>
<dbReference type="InterPro" id="IPR041988">
    <property type="entry name" value="Ribosomal_uL24_KOW"/>
</dbReference>
<proteinExistence type="inferred from homology"/>
<dbReference type="HAMAP" id="MF_01326_B">
    <property type="entry name" value="Ribosomal_uL24_B"/>
    <property type="match status" value="1"/>
</dbReference>
<dbReference type="SUPFAM" id="SSF50104">
    <property type="entry name" value="Translation proteins SH3-like domain"/>
    <property type="match status" value="1"/>
</dbReference>
<accession>A0A1F6MCT8</accession>
<keyword evidence="5" id="KW-0694">RNA-binding</keyword>
<dbReference type="PANTHER" id="PTHR12903">
    <property type="entry name" value="MITOCHONDRIAL RIBOSOMAL PROTEIN L24"/>
    <property type="match status" value="1"/>
</dbReference>
<dbReference type="PROSITE" id="PS01108">
    <property type="entry name" value="RIBOSOMAL_L24"/>
    <property type="match status" value="1"/>
</dbReference>
<comment type="similarity">
    <text evidence="1 5 6">Belongs to the universal ribosomal protein uL24 family.</text>
</comment>
<dbReference type="CDD" id="cd06089">
    <property type="entry name" value="KOW_RPL26"/>
    <property type="match status" value="1"/>
</dbReference>
<comment type="subunit">
    <text evidence="5">Part of the 50S ribosomal subunit.</text>
</comment>
<evidence type="ECO:0000256" key="3">
    <source>
        <dbReference type="ARBA" id="ARBA00023274"/>
    </source>
</evidence>
<dbReference type="Proteomes" id="UP000177953">
    <property type="component" value="Unassembled WGS sequence"/>
</dbReference>
<dbReference type="InterPro" id="IPR005825">
    <property type="entry name" value="Ribosomal_uL24_CS"/>
</dbReference>
<evidence type="ECO:0000256" key="2">
    <source>
        <dbReference type="ARBA" id="ARBA00022980"/>
    </source>
</evidence>
<reference evidence="8 9" key="1">
    <citation type="journal article" date="2016" name="Nat. Commun.">
        <title>Thousands of microbial genomes shed light on interconnected biogeochemical processes in an aquifer system.</title>
        <authorList>
            <person name="Anantharaman K."/>
            <person name="Brown C.T."/>
            <person name="Hug L.A."/>
            <person name="Sharon I."/>
            <person name="Castelle C.J."/>
            <person name="Probst A.J."/>
            <person name="Thomas B.C."/>
            <person name="Singh A."/>
            <person name="Wilkins M.J."/>
            <person name="Karaoz U."/>
            <person name="Brodie E.L."/>
            <person name="Williams K.H."/>
            <person name="Hubbard S.S."/>
            <person name="Banfield J.F."/>
        </authorList>
    </citation>
    <scope>NUCLEOTIDE SEQUENCE [LARGE SCALE GENOMIC DNA]</scope>
</reference>
<evidence type="ECO:0000256" key="6">
    <source>
        <dbReference type="RuleBase" id="RU003477"/>
    </source>
</evidence>
<dbReference type="GO" id="GO:0005840">
    <property type="term" value="C:ribosome"/>
    <property type="evidence" value="ECO:0007669"/>
    <property type="project" value="UniProtKB-KW"/>
</dbReference>
<dbReference type="Pfam" id="PF17136">
    <property type="entry name" value="ribosomal_L24"/>
    <property type="match status" value="1"/>
</dbReference>
<evidence type="ECO:0000256" key="4">
    <source>
        <dbReference type="ARBA" id="ARBA00035206"/>
    </source>
</evidence>
<comment type="caution">
    <text evidence="8">The sequence shown here is derived from an EMBL/GenBank/DDBJ whole genome shotgun (WGS) entry which is preliminary data.</text>
</comment>